<gene>
    <name evidence="2" type="ORF">BKK80_01880</name>
</gene>
<sequence>MKAYRLTPGAGLSGLERIDLPTPQPGPHEVVVRMRAAALNYRDLMFARGNYLNRGWEPLVPLGDGAGEVVATGAAVTRFRPGDRVIHSYFPGWIDGEPDPAKTAGSFGTHFHGTLAEAFVVPEQALVAMPAHLDYAEAATLSCAGTTAWNALFAAGGLQPGASVLLLGTGGVSILALQIAKAAGLRAVLTSSSDDKLARARALGADATINYRTTPDWQHEVLRLTGGRGVDLTLEVGGEGTFARSLAATRLGGTVALIGGVSGFGETTLAPLALIGGAKRIAGILVGSRAMLEALARFVEVNRIRPVVDRVFAFDAAAEAYAHLEAGRHFGKVVVQGVE</sequence>
<dbReference type="SUPFAM" id="SSF51735">
    <property type="entry name" value="NAD(P)-binding Rossmann-fold domains"/>
    <property type="match status" value="1"/>
</dbReference>
<dbReference type="Gene3D" id="3.90.180.10">
    <property type="entry name" value="Medium-chain alcohol dehydrogenases, catalytic domain"/>
    <property type="match status" value="1"/>
</dbReference>
<feature type="domain" description="Enoyl reductase (ER)" evidence="1">
    <location>
        <begin position="10"/>
        <end position="335"/>
    </location>
</feature>
<dbReference type="InterPro" id="IPR020843">
    <property type="entry name" value="ER"/>
</dbReference>
<dbReference type="PANTHER" id="PTHR45033:SF2">
    <property type="entry name" value="ZINC-TYPE ALCOHOL DEHYDROGENASE-LIKE PROTEIN C1773.06C"/>
    <property type="match status" value="1"/>
</dbReference>
<dbReference type="InterPro" id="IPR013149">
    <property type="entry name" value="ADH-like_C"/>
</dbReference>
<dbReference type="Pfam" id="PF08240">
    <property type="entry name" value="ADH_N"/>
    <property type="match status" value="1"/>
</dbReference>
<dbReference type="Pfam" id="PF00107">
    <property type="entry name" value="ADH_zinc_N"/>
    <property type="match status" value="1"/>
</dbReference>
<evidence type="ECO:0000313" key="2">
    <source>
        <dbReference type="EMBL" id="AOZ04722.1"/>
    </source>
</evidence>
<protein>
    <submittedName>
        <fullName evidence="2">NAD(P)-dependent alcohol dehydrogenase</fullName>
    </submittedName>
</protein>
<dbReference type="Proteomes" id="UP000177515">
    <property type="component" value="Chromosome 1"/>
</dbReference>
<dbReference type="Gene3D" id="3.40.50.720">
    <property type="entry name" value="NAD(P)-binding Rossmann-like Domain"/>
    <property type="match status" value="1"/>
</dbReference>
<dbReference type="SUPFAM" id="SSF50129">
    <property type="entry name" value="GroES-like"/>
    <property type="match status" value="1"/>
</dbReference>
<dbReference type="InterPro" id="IPR036291">
    <property type="entry name" value="NAD(P)-bd_dom_sf"/>
</dbReference>
<proteinExistence type="predicted"/>
<organism evidence="2 3">
    <name type="scientific">Cupriavidus malaysiensis</name>
    <dbReference type="NCBI Taxonomy" id="367825"/>
    <lineage>
        <taxon>Bacteria</taxon>
        <taxon>Pseudomonadati</taxon>
        <taxon>Pseudomonadota</taxon>
        <taxon>Betaproteobacteria</taxon>
        <taxon>Burkholderiales</taxon>
        <taxon>Burkholderiaceae</taxon>
        <taxon>Cupriavidus</taxon>
    </lineage>
</organism>
<name>A0ABM6F0I5_9BURK</name>
<evidence type="ECO:0000313" key="3">
    <source>
        <dbReference type="Proteomes" id="UP000177515"/>
    </source>
</evidence>
<dbReference type="EMBL" id="CP017754">
    <property type="protein sequence ID" value="AOZ04722.1"/>
    <property type="molecule type" value="Genomic_DNA"/>
</dbReference>
<accession>A0ABM6F0I5</accession>
<reference evidence="2 3" key="1">
    <citation type="submission" date="2016-10" db="EMBL/GenBank/DDBJ databases">
        <title>Complete genome sequences of three Cupriavidus strains isolated from various Malaysian environments.</title>
        <authorList>
            <person name="Abdullah A.A.-A."/>
            <person name="Shafie N.A.H."/>
            <person name="Lau N.S."/>
        </authorList>
    </citation>
    <scope>NUCLEOTIDE SEQUENCE [LARGE SCALE GENOMIC DNA]</scope>
    <source>
        <strain evidence="2 3">USMAA1020</strain>
    </source>
</reference>
<dbReference type="InterPro" id="IPR013154">
    <property type="entry name" value="ADH-like_N"/>
</dbReference>
<dbReference type="PANTHER" id="PTHR45033">
    <property type="match status" value="1"/>
</dbReference>
<dbReference type="CDD" id="cd08276">
    <property type="entry name" value="MDR7"/>
    <property type="match status" value="1"/>
</dbReference>
<dbReference type="SMART" id="SM00829">
    <property type="entry name" value="PKS_ER"/>
    <property type="match status" value="1"/>
</dbReference>
<dbReference type="InterPro" id="IPR052711">
    <property type="entry name" value="Zinc_ADH-like"/>
</dbReference>
<keyword evidence="3" id="KW-1185">Reference proteome</keyword>
<dbReference type="InterPro" id="IPR011032">
    <property type="entry name" value="GroES-like_sf"/>
</dbReference>
<evidence type="ECO:0000259" key="1">
    <source>
        <dbReference type="SMART" id="SM00829"/>
    </source>
</evidence>
<dbReference type="RefSeq" id="WP_071068531.1">
    <property type="nucleotide sequence ID" value="NZ_CP017754.1"/>
</dbReference>